<dbReference type="KEGG" id="vg:79586621"/>
<accession>A0A977TNU0</accession>
<organism evidence="1 2">
    <name type="scientific">Pseudomonas phage phiH2</name>
    <dbReference type="NCBI Taxonomy" id="2981578"/>
    <lineage>
        <taxon>Viruses</taxon>
        <taxon>Duplodnaviria</taxon>
        <taxon>Heunggongvirae</taxon>
        <taxon>Uroviricota</taxon>
        <taxon>Caudoviricetes</taxon>
        <taxon>Mesyanzhinovviridae</taxon>
        <taxon>Bradleyvirinae</taxon>
        <taxon>Pamexvirus</taxon>
        <taxon>Pamexvirus phiH2</taxon>
    </lineage>
</organism>
<dbReference type="EMBL" id="OP361299">
    <property type="protein sequence ID" value="UXX42044.1"/>
    <property type="molecule type" value="Genomic_DNA"/>
</dbReference>
<sequence length="68" mass="7419">MADRQAALDAYVARVESIRRQAQALLDASADHFGTTPDDVTWAHAGSLGHADERLKEVLVFLNIEVGE</sequence>
<name>A0A977TNU0_9CAUD</name>
<proteinExistence type="predicted"/>
<evidence type="ECO:0000313" key="2">
    <source>
        <dbReference type="Proteomes" id="UP001061831"/>
    </source>
</evidence>
<evidence type="ECO:0000313" key="1">
    <source>
        <dbReference type="EMBL" id="UXX42044.1"/>
    </source>
</evidence>
<dbReference type="Proteomes" id="UP001061831">
    <property type="component" value="Segment"/>
</dbReference>
<dbReference type="RefSeq" id="YP_010739235.1">
    <property type="nucleotide sequence ID" value="NC_073037.1"/>
</dbReference>
<keyword evidence="2" id="KW-1185">Reference proteome</keyword>
<dbReference type="GeneID" id="79586621"/>
<reference evidence="1" key="1">
    <citation type="submission" date="2022-09" db="EMBL/GenBank/DDBJ databases">
        <authorList>
            <person name="Li Y.Y."/>
            <person name="Han Q.Z."/>
            <person name="Li P.Z."/>
            <person name="Yang H.J."/>
        </authorList>
    </citation>
    <scope>NUCLEOTIDE SEQUENCE</scope>
</reference>
<protein>
    <submittedName>
        <fullName evidence="1">Uncharacterized protein</fullName>
    </submittedName>
</protein>